<dbReference type="GeneID" id="30173570"/>
<proteinExistence type="predicted"/>
<evidence type="ECO:0000313" key="3">
    <source>
        <dbReference type="EMBL" id="WWC73288.1"/>
    </source>
</evidence>
<evidence type="ECO:0000313" key="4">
    <source>
        <dbReference type="Proteomes" id="UP000094020"/>
    </source>
</evidence>
<name>A0A1B9HYR7_9TREE</name>
<keyword evidence="4" id="KW-1185">Reference proteome</keyword>
<sequence length="176" mass="19892">MSSIEEDQPMGDDPSTNSSSPWWSEFNEVNNKLRDLGVTELTLKSLLHTQSPTPFQYGIRAILDQHEQGYNKSSAQNHFPDSSERYDFIWTATRKWIQEYFTTSSENDIFEVQSKMVKRGLADKLDESAISELIKQLTSKSTHAGSKRSGESLGSDDPVQQPKRRFLTPGARGEAC</sequence>
<dbReference type="AlphaFoldDB" id="A0A1B9HYR7"/>
<gene>
    <name evidence="2" type="ORF">I206_05201</name>
    <name evidence="3" type="ORF">I206_107254</name>
</gene>
<dbReference type="EMBL" id="KI894013">
    <property type="protein sequence ID" value="OCF48423.1"/>
    <property type="molecule type" value="Genomic_DNA"/>
</dbReference>
<reference evidence="2" key="3">
    <citation type="submission" date="2016-07" db="EMBL/GenBank/DDBJ databases">
        <title>Evolution of pathogenesis and genome organization in the Tremellales.</title>
        <authorList>
            <person name="Cuomo C."/>
            <person name="Litvintseva A."/>
            <person name="Heitman J."/>
            <person name="Chen Y."/>
            <person name="Sun S."/>
            <person name="Springer D."/>
            <person name="Dromer F."/>
            <person name="Young S."/>
            <person name="Zeng Q."/>
            <person name="Chapman S."/>
            <person name="Gujja S."/>
            <person name="Saif S."/>
            <person name="Birren B."/>
        </authorList>
    </citation>
    <scope>NUCLEOTIDE SEQUENCE</scope>
    <source>
        <strain evidence="2">CBS 10737</strain>
    </source>
</reference>
<evidence type="ECO:0000313" key="2">
    <source>
        <dbReference type="EMBL" id="OCF48423.1"/>
    </source>
</evidence>
<reference evidence="3" key="4">
    <citation type="submission" date="2024-02" db="EMBL/GenBank/DDBJ databases">
        <title>Comparative genomics of Cryptococcus and Kwoniella reveals pathogenesis evolution and contrasting modes of karyotype evolution via chromosome fusion or intercentromeric recombination.</title>
        <authorList>
            <person name="Coelho M.A."/>
            <person name="David-Palma M."/>
            <person name="Shea T."/>
            <person name="Bowers K."/>
            <person name="McGinley-Smith S."/>
            <person name="Mohammad A.W."/>
            <person name="Gnirke A."/>
            <person name="Yurkov A.M."/>
            <person name="Nowrousian M."/>
            <person name="Sun S."/>
            <person name="Cuomo C.A."/>
            <person name="Heitman J."/>
        </authorList>
    </citation>
    <scope>NUCLEOTIDE SEQUENCE</scope>
    <source>
        <strain evidence="3">CBS 10737</strain>
    </source>
</reference>
<dbReference type="RefSeq" id="XP_019009642.1">
    <property type="nucleotide sequence ID" value="XM_019156924.1"/>
</dbReference>
<reference evidence="3" key="2">
    <citation type="submission" date="2013-07" db="EMBL/GenBank/DDBJ databases">
        <authorList>
            <consortium name="The Broad Institute Genome Sequencing Platform"/>
            <person name="Cuomo C."/>
            <person name="Litvintseva A."/>
            <person name="Chen Y."/>
            <person name="Heitman J."/>
            <person name="Sun S."/>
            <person name="Springer D."/>
            <person name="Dromer F."/>
            <person name="Young S.K."/>
            <person name="Zeng Q."/>
            <person name="Gargeya S."/>
            <person name="Fitzgerald M."/>
            <person name="Abouelleil A."/>
            <person name="Alvarado L."/>
            <person name="Berlin A.M."/>
            <person name="Chapman S.B."/>
            <person name="Dewar J."/>
            <person name="Goldberg J."/>
            <person name="Griggs A."/>
            <person name="Gujja S."/>
            <person name="Hansen M."/>
            <person name="Howarth C."/>
            <person name="Imamovic A."/>
            <person name="Larimer J."/>
            <person name="McCowan C."/>
            <person name="Murphy C."/>
            <person name="Pearson M."/>
            <person name="Priest M."/>
            <person name="Roberts A."/>
            <person name="Saif S."/>
            <person name="Shea T."/>
            <person name="Sykes S."/>
            <person name="Wortman J."/>
            <person name="Nusbaum C."/>
            <person name="Birren B."/>
        </authorList>
    </citation>
    <scope>NUCLEOTIDE SEQUENCE</scope>
    <source>
        <strain evidence="3">CBS 10737</strain>
    </source>
</reference>
<dbReference type="KEGG" id="kpin:30173570"/>
<dbReference type="EMBL" id="CP144528">
    <property type="protein sequence ID" value="WWC73288.1"/>
    <property type="molecule type" value="Genomic_DNA"/>
</dbReference>
<protein>
    <submittedName>
        <fullName evidence="2">Uncharacterized protein</fullName>
    </submittedName>
</protein>
<feature type="region of interest" description="Disordered" evidence="1">
    <location>
        <begin position="1"/>
        <end position="23"/>
    </location>
</feature>
<accession>A0A1B9HYR7</accession>
<feature type="compositionally biased region" description="Acidic residues" evidence="1">
    <location>
        <begin position="1"/>
        <end position="10"/>
    </location>
</feature>
<feature type="region of interest" description="Disordered" evidence="1">
    <location>
        <begin position="138"/>
        <end position="176"/>
    </location>
</feature>
<evidence type="ECO:0000256" key="1">
    <source>
        <dbReference type="SAM" id="MobiDB-lite"/>
    </source>
</evidence>
<reference evidence="2" key="1">
    <citation type="submission" date="2013-07" db="EMBL/GenBank/DDBJ databases">
        <title>The Genome Sequence of Cryptococcus pinus CBS10737.</title>
        <authorList>
            <consortium name="The Broad Institute Genome Sequencing Platform"/>
            <person name="Cuomo C."/>
            <person name="Litvintseva A."/>
            <person name="Chen Y."/>
            <person name="Heitman J."/>
            <person name="Sun S."/>
            <person name="Springer D."/>
            <person name="Dromer F."/>
            <person name="Young S.K."/>
            <person name="Zeng Q."/>
            <person name="Gargeya S."/>
            <person name="Fitzgerald M."/>
            <person name="Abouelleil A."/>
            <person name="Alvarado L."/>
            <person name="Berlin A.M."/>
            <person name="Chapman S.B."/>
            <person name="Dewar J."/>
            <person name="Goldberg J."/>
            <person name="Griggs A."/>
            <person name="Gujja S."/>
            <person name="Hansen M."/>
            <person name="Howarth C."/>
            <person name="Imamovic A."/>
            <person name="Larimer J."/>
            <person name="McCowan C."/>
            <person name="Murphy C."/>
            <person name="Pearson M."/>
            <person name="Priest M."/>
            <person name="Roberts A."/>
            <person name="Saif S."/>
            <person name="Shea T."/>
            <person name="Sykes S."/>
            <person name="Wortman J."/>
            <person name="Nusbaum C."/>
            <person name="Birren B."/>
        </authorList>
    </citation>
    <scope>NUCLEOTIDE SEQUENCE [LARGE SCALE GENOMIC DNA]</scope>
    <source>
        <strain evidence="2">CBS 10737</strain>
    </source>
</reference>
<feature type="compositionally biased region" description="Polar residues" evidence="1">
    <location>
        <begin position="14"/>
        <end position="23"/>
    </location>
</feature>
<dbReference type="Proteomes" id="UP000094020">
    <property type="component" value="Chromosome 10"/>
</dbReference>
<organism evidence="2">
    <name type="scientific">Kwoniella pini CBS 10737</name>
    <dbReference type="NCBI Taxonomy" id="1296096"/>
    <lineage>
        <taxon>Eukaryota</taxon>
        <taxon>Fungi</taxon>
        <taxon>Dikarya</taxon>
        <taxon>Basidiomycota</taxon>
        <taxon>Agaricomycotina</taxon>
        <taxon>Tremellomycetes</taxon>
        <taxon>Tremellales</taxon>
        <taxon>Cryptococcaceae</taxon>
        <taxon>Kwoniella</taxon>
    </lineage>
</organism>